<reference evidence="3" key="1">
    <citation type="journal article" date="2012" name="Nat. Biotechnol.">
        <title>Reference genome sequence of the model plant Setaria.</title>
        <authorList>
            <person name="Bennetzen J.L."/>
            <person name="Schmutz J."/>
            <person name="Wang H."/>
            <person name="Percifield R."/>
            <person name="Hawkins J."/>
            <person name="Pontaroli A.C."/>
            <person name="Estep M."/>
            <person name="Feng L."/>
            <person name="Vaughn J.N."/>
            <person name="Grimwood J."/>
            <person name="Jenkins J."/>
            <person name="Barry K."/>
            <person name="Lindquist E."/>
            <person name="Hellsten U."/>
            <person name="Deshpande S."/>
            <person name="Wang X."/>
            <person name="Wu X."/>
            <person name="Mitros T."/>
            <person name="Triplett J."/>
            <person name="Yang X."/>
            <person name="Ye C.Y."/>
            <person name="Mauro-Herrera M."/>
            <person name="Wang L."/>
            <person name="Li P."/>
            <person name="Sharma M."/>
            <person name="Sharma R."/>
            <person name="Ronald P.C."/>
            <person name="Panaud O."/>
            <person name="Kellogg E.A."/>
            <person name="Brutnell T.P."/>
            <person name="Doust A.N."/>
            <person name="Tuskan G.A."/>
            <person name="Rokhsar D."/>
            <person name="Devos K.M."/>
        </authorList>
    </citation>
    <scope>NUCLEOTIDE SEQUENCE [LARGE SCALE GENOMIC DNA]</scope>
    <source>
        <strain evidence="3">cv. Yugu1</strain>
    </source>
</reference>
<evidence type="ECO:0000313" key="2">
    <source>
        <dbReference type="EnsemblPlants" id="KQL23575"/>
    </source>
</evidence>
<evidence type="ECO:0000313" key="3">
    <source>
        <dbReference type="Proteomes" id="UP000004995"/>
    </source>
</evidence>
<keyword evidence="1" id="KW-0472">Membrane</keyword>
<dbReference type="Proteomes" id="UP000004995">
    <property type="component" value="Unassembled WGS sequence"/>
</dbReference>
<evidence type="ECO:0000256" key="1">
    <source>
        <dbReference type="SAM" id="Phobius"/>
    </source>
</evidence>
<dbReference type="InParanoid" id="K4A3H6"/>
<dbReference type="AlphaFoldDB" id="K4A3H6"/>
<keyword evidence="1" id="KW-0812">Transmembrane</keyword>
<dbReference type="HOGENOM" id="CLU_3176312_0_0_1"/>
<proteinExistence type="predicted"/>
<keyword evidence="3" id="KW-1185">Reference proteome</keyword>
<organism evidence="2 3">
    <name type="scientific">Setaria italica</name>
    <name type="common">Foxtail millet</name>
    <name type="synonym">Panicum italicum</name>
    <dbReference type="NCBI Taxonomy" id="4555"/>
    <lineage>
        <taxon>Eukaryota</taxon>
        <taxon>Viridiplantae</taxon>
        <taxon>Streptophyta</taxon>
        <taxon>Embryophyta</taxon>
        <taxon>Tracheophyta</taxon>
        <taxon>Spermatophyta</taxon>
        <taxon>Magnoliopsida</taxon>
        <taxon>Liliopsida</taxon>
        <taxon>Poales</taxon>
        <taxon>Poaceae</taxon>
        <taxon>PACMAD clade</taxon>
        <taxon>Panicoideae</taxon>
        <taxon>Panicodae</taxon>
        <taxon>Paniceae</taxon>
        <taxon>Cenchrinae</taxon>
        <taxon>Setaria</taxon>
    </lineage>
</organism>
<keyword evidence="1" id="KW-1133">Transmembrane helix</keyword>
<dbReference type="EMBL" id="AGNK02000887">
    <property type="status" value="NOT_ANNOTATED_CDS"/>
    <property type="molecule type" value="Genomic_DNA"/>
</dbReference>
<dbReference type="EnsemblPlants" id="KQL23575">
    <property type="protein sequence ID" value="KQL23575"/>
    <property type="gene ID" value="SETIT_033429mg"/>
</dbReference>
<dbReference type="Gramene" id="KQL23575">
    <property type="protein sequence ID" value="KQL23575"/>
    <property type="gene ID" value="SETIT_033429mg"/>
</dbReference>
<protein>
    <submittedName>
        <fullName evidence="2">Uncharacterized protein</fullName>
    </submittedName>
</protein>
<reference evidence="2" key="2">
    <citation type="submission" date="2018-08" db="UniProtKB">
        <authorList>
            <consortium name="EnsemblPlants"/>
        </authorList>
    </citation>
    <scope>IDENTIFICATION</scope>
    <source>
        <strain evidence="2">Yugu1</strain>
    </source>
</reference>
<feature type="transmembrane region" description="Helical" evidence="1">
    <location>
        <begin position="12"/>
        <end position="37"/>
    </location>
</feature>
<name>K4A3H6_SETIT</name>
<accession>K4A3H6</accession>
<sequence length="47" mass="5565">MMCKLAHIWHLFVSFHLIHSLSSFIFSLLLFLSWVAATRKTQVYLRA</sequence>